<dbReference type="SUPFAM" id="SSF54862">
    <property type="entry name" value="4Fe-4S ferredoxins"/>
    <property type="match status" value="1"/>
</dbReference>
<keyword evidence="4" id="KW-0249">Electron transport</keyword>
<name>A0ABS2UMX9_9ACTN</name>
<evidence type="ECO:0000256" key="2">
    <source>
        <dbReference type="ARBA" id="ARBA00022448"/>
    </source>
</evidence>
<evidence type="ECO:0000256" key="3">
    <source>
        <dbReference type="ARBA" id="ARBA00022723"/>
    </source>
</evidence>
<keyword evidence="6" id="KW-0411">Iron-sulfur</keyword>
<keyword evidence="7" id="KW-0003">3Fe-4S</keyword>
<keyword evidence="2" id="KW-0813">Transport</keyword>
<evidence type="ECO:0000256" key="4">
    <source>
        <dbReference type="ARBA" id="ARBA00022982"/>
    </source>
</evidence>
<organism evidence="8 9">
    <name type="scientific">Streptomyces zhihengii</name>
    <dbReference type="NCBI Taxonomy" id="1818004"/>
    <lineage>
        <taxon>Bacteria</taxon>
        <taxon>Bacillati</taxon>
        <taxon>Actinomycetota</taxon>
        <taxon>Actinomycetes</taxon>
        <taxon>Kitasatosporales</taxon>
        <taxon>Streptomycetaceae</taxon>
        <taxon>Streptomyces</taxon>
    </lineage>
</organism>
<dbReference type="RefSeq" id="WP_205372952.1">
    <property type="nucleotide sequence ID" value="NZ_JAFEJA010000001.1"/>
</dbReference>
<evidence type="ECO:0000313" key="9">
    <source>
        <dbReference type="Proteomes" id="UP000664109"/>
    </source>
</evidence>
<keyword evidence="9" id="KW-1185">Reference proteome</keyword>
<evidence type="ECO:0000256" key="6">
    <source>
        <dbReference type="ARBA" id="ARBA00023014"/>
    </source>
</evidence>
<keyword evidence="5" id="KW-0408">Iron</keyword>
<evidence type="ECO:0000256" key="7">
    <source>
        <dbReference type="ARBA" id="ARBA00023291"/>
    </source>
</evidence>
<accession>A0ABS2UMX9</accession>
<evidence type="ECO:0000256" key="1">
    <source>
        <dbReference type="ARBA" id="ARBA00001927"/>
    </source>
</evidence>
<dbReference type="Pfam" id="PF13459">
    <property type="entry name" value="Fer4_15"/>
    <property type="match status" value="1"/>
</dbReference>
<keyword evidence="3" id="KW-0479">Metal-binding</keyword>
<dbReference type="InterPro" id="IPR051269">
    <property type="entry name" value="Fe-S_cluster_ET"/>
</dbReference>
<protein>
    <submittedName>
        <fullName evidence="8">Ferredoxin</fullName>
    </submittedName>
</protein>
<gene>
    <name evidence="8" type="ORF">JE024_08100</name>
</gene>
<dbReference type="EMBL" id="JAFEJA010000001">
    <property type="protein sequence ID" value="MBM9618713.1"/>
    <property type="molecule type" value="Genomic_DNA"/>
</dbReference>
<evidence type="ECO:0000256" key="5">
    <source>
        <dbReference type="ARBA" id="ARBA00023004"/>
    </source>
</evidence>
<dbReference type="Gene3D" id="3.30.70.20">
    <property type="match status" value="1"/>
</dbReference>
<proteinExistence type="predicted"/>
<comment type="caution">
    <text evidence="8">The sequence shown here is derived from an EMBL/GenBank/DDBJ whole genome shotgun (WGS) entry which is preliminary data.</text>
</comment>
<dbReference type="PANTHER" id="PTHR36923">
    <property type="entry name" value="FERREDOXIN"/>
    <property type="match status" value="1"/>
</dbReference>
<comment type="cofactor">
    <cofactor evidence="1">
        <name>[3Fe-4S] cluster</name>
        <dbReference type="ChEBI" id="CHEBI:21137"/>
    </cofactor>
</comment>
<reference evidence="8 9" key="1">
    <citation type="journal article" date="2016" name="Arch. Microbiol.">
        <title>Streptomyces zhihengii sp. nov., isolated from rhizospheric soil of Psammosilene tunicoides.</title>
        <authorList>
            <person name="Huang M.J."/>
            <person name="Fei J.J."/>
            <person name="Salam N."/>
            <person name="Kim C.J."/>
            <person name="Hozzein W.N."/>
            <person name="Xiao M."/>
            <person name="Huang H.Q."/>
            <person name="Li W.J."/>
        </authorList>
    </citation>
    <scope>NUCLEOTIDE SEQUENCE [LARGE SCALE GENOMIC DNA]</scope>
    <source>
        <strain evidence="8 9">YIM T102</strain>
    </source>
</reference>
<dbReference type="PANTHER" id="PTHR36923:SF3">
    <property type="entry name" value="FERREDOXIN"/>
    <property type="match status" value="1"/>
</dbReference>
<evidence type="ECO:0000313" key="8">
    <source>
        <dbReference type="EMBL" id="MBM9618713.1"/>
    </source>
</evidence>
<dbReference type="Proteomes" id="UP000664109">
    <property type="component" value="Unassembled WGS sequence"/>
</dbReference>
<sequence length="73" mass="7887">MTWHIEVDQRACMGAGLCNGTLPDRFRLVGGKAEPTETGIEPDEDVLDAADYCPYRAIRITDMATGETLAAAD</sequence>